<comment type="caution">
    <text evidence="2">The sequence shown here is derived from an EMBL/GenBank/DDBJ whole genome shotgun (WGS) entry which is preliminary data.</text>
</comment>
<dbReference type="EMBL" id="VFOX01000001">
    <property type="protein sequence ID" value="TQL85975.1"/>
    <property type="molecule type" value="Genomic_DNA"/>
</dbReference>
<dbReference type="AlphaFoldDB" id="A0A543BMB2"/>
<dbReference type="Pfam" id="PF17775">
    <property type="entry name" value="YchJ_M-like"/>
    <property type="match status" value="1"/>
</dbReference>
<evidence type="ECO:0000313" key="2">
    <source>
        <dbReference type="EMBL" id="TQL85975.1"/>
    </source>
</evidence>
<gene>
    <name evidence="2" type="ORF">FB560_1612</name>
</gene>
<protein>
    <submittedName>
        <fullName evidence="2">SEC-C motif-containing protein</fullName>
    </submittedName>
</protein>
<evidence type="ECO:0000313" key="3">
    <source>
        <dbReference type="Proteomes" id="UP000317209"/>
    </source>
</evidence>
<dbReference type="InterPro" id="IPR004027">
    <property type="entry name" value="SEC_C_motif"/>
</dbReference>
<proteinExistence type="predicted"/>
<sequence length="140" mass="15745">MTTKGRVAAHDDAPDDSTRCPCNSGDLFGACCAPLLRGAAAPTAERLMRSRYTAFALADASYLRATWHPSTRPLELELEPDLEWRRLVIIDRVGGGPFDQNGIVEFEAHWRQGEARGALQERSRFVREDRRWLYVGGDVR</sequence>
<dbReference type="InterPro" id="IPR032710">
    <property type="entry name" value="NTF2-like_dom_sf"/>
</dbReference>
<dbReference type="Gene3D" id="3.10.450.50">
    <property type="match status" value="1"/>
</dbReference>
<reference evidence="2 3" key="1">
    <citation type="submission" date="2019-06" db="EMBL/GenBank/DDBJ databases">
        <title>Sequencing the genomes of 1000 actinobacteria strains.</title>
        <authorList>
            <person name="Klenk H.-P."/>
        </authorList>
    </citation>
    <scope>NUCLEOTIDE SEQUENCE [LARGE SCALE GENOMIC DNA]</scope>
    <source>
        <strain evidence="2 3">DSM 20169</strain>
    </source>
</reference>
<dbReference type="OrthoDB" id="21421at2"/>
<organism evidence="2 3">
    <name type="scientific">Microbacterium saperdae</name>
    <dbReference type="NCBI Taxonomy" id="69368"/>
    <lineage>
        <taxon>Bacteria</taxon>
        <taxon>Bacillati</taxon>
        <taxon>Actinomycetota</taxon>
        <taxon>Actinomycetes</taxon>
        <taxon>Micrococcales</taxon>
        <taxon>Microbacteriaceae</taxon>
        <taxon>Microbacterium</taxon>
    </lineage>
</organism>
<evidence type="ECO:0000259" key="1">
    <source>
        <dbReference type="Pfam" id="PF17775"/>
    </source>
</evidence>
<accession>A0A543BMB2</accession>
<dbReference type="RefSeq" id="WP_141871878.1">
    <property type="nucleotide sequence ID" value="NZ_VFOX01000001.1"/>
</dbReference>
<dbReference type="SUPFAM" id="SSF54427">
    <property type="entry name" value="NTF2-like"/>
    <property type="match status" value="1"/>
</dbReference>
<dbReference type="Proteomes" id="UP000317209">
    <property type="component" value="Unassembled WGS sequence"/>
</dbReference>
<dbReference type="InterPro" id="IPR048469">
    <property type="entry name" value="YchJ-like_M"/>
</dbReference>
<name>A0A543BMB2_9MICO</name>
<feature type="domain" description="YchJ-like middle NTF2-like" evidence="1">
    <location>
        <begin position="43"/>
        <end position="137"/>
    </location>
</feature>
<keyword evidence="3" id="KW-1185">Reference proteome</keyword>
<dbReference type="Pfam" id="PF02810">
    <property type="entry name" value="SEC-C"/>
    <property type="match status" value="1"/>
</dbReference>